<protein>
    <submittedName>
        <fullName evidence="3">Uncharacterized protein</fullName>
    </submittedName>
</protein>
<feature type="transmembrane region" description="Helical" evidence="2">
    <location>
        <begin position="21"/>
        <end position="43"/>
    </location>
</feature>
<keyword evidence="2" id="KW-1133">Transmembrane helix</keyword>
<reference evidence="3 4" key="1">
    <citation type="journal article" date="2016" name="Genome Announc.">
        <title>Draft Genome Sequences of Five Rapidly Growing Mycobacterium Species, M. thermoresistibile, M. fortuitum subsp. acetamidolyticum, M. canariasense, M. brisbanense, and M. novocastrense.</title>
        <authorList>
            <person name="Katahira K."/>
            <person name="Ogura Y."/>
            <person name="Gotoh Y."/>
            <person name="Hayashi T."/>
        </authorList>
    </citation>
    <scope>NUCLEOTIDE SEQUENCE [LARGE SCALE GENOMIC DNA]</scope>
    <source>
        <strain evidence="3 4">JCM6362</strain>
    </source>
</reference>
<dbReference type="Proteomes" id="UP000069654">
    <property type="component" value="Unassembled WGS sequence"/>
</dbReference>
<proteinExistence type="predicted"/>
<name>A0A100XHB2_MYCTH</name>
<gene>
    <name evidence="3" type="ORF">RMCT_3604</name>
</gene>
<feature type="region of interest" description="Disordered" evidence="1">
    <location>
        <begin position="56"/>
        <end position="93"/>
    </location>
</feature>
<evidence type="ECO:0000313" key="3">
    <source>
        <dbReference type="EMBL" id="GAT16635.1"/>
    </source>
</evidence>
<organism evidence="3 4">
    <name type="scientific">Mycolicibacterium thermoresistibile</name>
    <name type="common">Mycobacterium thermoresistibile</name>
    <dbReference type="NCBI Taxonomy" id="1797"/>
    <lineage>
        <taxon>Bacteria</taxon>
        <taxon>Bacillati</taxon>
        <taxon>Actinomycetota</taxon>
        <taxon>Actinomycetes</taxon>
        <taxon>Mycobacteriales</taxon>
        <taxon>Mycobacteriaceae</taxon>
        <taxon>Mycolicibacterium</taxon>
    </lineage>
</organism>
<dbReference type="EMBL" id="BCTB01000047">
    <property type="protein sequence ID" value="GAT16635.1"/>
    <property type="molecule type" value="Genomic_DNA"/>
</dbReference>
<reference evidence="4" key="2">
    <citation type="submission" date="2016-02" db="EMBL/GenBank/DDBJ databases">
        <title>Draft genome sequence of five rapidly growing Mycobacterium species.</title>
        <authorList>
            <person name="Katahira K."/>
            <person name="Gotou Y."/>
            <person name="Iida K."/>
            <person name="Ogura Y."/>
            <person name="Hayashi T."/>
        </authorList>
    </citation>
    <scope>NUCLEOTIDE SEQUENCE [LARGE SCALE GENOMIC DNA]</scope>
    <source>
        <strain evidence="4">JCM6362</strain>
    </source>
</reference>
<keyword evidence="2" id="KW-0472">Membrane</keyword>
<sequence>MPSPEKPVPTIRARVRTGGCVGVFAGVMSADGSVTVIVASLLLRLPILGPAVPDTSIVRSSGDGVNDSSGPVDQSGGTGGSIRQAGQAGGSGR</sequence>
<comment type="caution">
    <text evidence="3">The sequence shown here is derived from an EMBL/GenBank/DDBJ whole genome shotgun (WGS) entry which is preliminary data.</text>
</comment>
<accession>A0A100XHB2</accession>
<evidence type="ECO:0000256" key="1">
    <source>
        <dbReference type="SAM" id="MobiDB-lite"/>
    </source>
</evidence>
<evidence type="ECO:0000256" key="2">
    <source>
        <dbReference type="SAM" id="Phobius"/>
    </source>
</evidence>
<dbReference type="STRING" id="1797.RMCT_3604"/>
<keyword evidence="2" id="KW-0812">Transmembrane</keyword>
<evidence type="ECO:0000313" key="4">
    <source>
        <dbReference type="Proteomes" id="UP000069654"/>
    </source>
</evidence>
<dbReference type="AlphaFoldDB" id="A0A100XHB2"/>